<comment type="similarity">
    <text evidence="1">Belongs to the carbohydrate kinase PfkB family.</text>
</comment>
<sequence>MAASEPKPATPGAADIVAYGEAMVEFNQTGEGGGRQYLQGFGGDTSNFAIAAARQGARVAYLSALGDDPYGAMLRRLWDEEGVDHTHVATDPAAFSAIYFVTHGERGHQFSFFRTGSAASRMTPATLPRAPIEAARVLHLSGISLAISPSACDAGYAAIDCARAAGTWVSFDTNLRLKLWSVQRARAVMSDVIGLCDICLPSYDDVVAITGLTEPHALVDHCLRLGAKTVALKLGEQGAIVASAHERHRIAPAACRPVDATGAGDAFGGAFVARLVAGDDLASAGRYAATVAALSTEGYGAVAPIPRAAQVRALTQAASHPAADRPRSAG</sequence>
<dbReference type="KEGG" id="hcz:G9Q37_01300"/>
<dbReference type="SUPFAM" id="SSF53613">
    <property type="entry name" value="Ribokinase-like"/>
    <property type="match status" value="1"/>
</dbReference>
<dbReference type="InterPro" id="IPR050306">
    <property type="entry name" value="PfkB_Carbo_kinase"/>
</dbReference>
<evidence type="ECO:0000313" key="6">
    <source>
        <dbReference type="Proteomes" id="UP000503162"/>
    </source>
</evidence>
<dbReference type="InterPro" id="IPR029056">
    <property type="entry name" value="Ribokinase-like"/>
</dbReference>
<organism evidence="5 6">
    <name type="scientific">Hydrogenophaga crocea</name>
    <dbReference type="NCBI Taxonomy" id="2716225"/>
    <lineage>
        <taxon>Bacteria</taxon>
        <taxon>Pseudomonadati</taxon>
        <taxon>Pseudomonadota</taxon>
        <taxon>Betaproteobacteria</taxon>
        <taxon>Burkholderiales</taxon>
        <taxon>Comamonadaceae</taxon>
        <taxon>Hydrogenophaga</taxon>
    </lineage>
</organism>
<accession>A0A6G8ICF5</accession>
<dbReference type="GO" id="GO:0019698">
    <property type="term" value="P:D-galacturonate catabolic process"/>
    <property type="evidence" value="ECO:0007669"/>
    <property type="project" value="TreeGrafter"/>
</dbReference>
<dbReference type="GO" id="GO:0042840">
    <property type="term" value="P:D-glucuronate catabolic process"/>
    <property type="evidence" value="ECO:0007669"/>
    <property type="project" value="TreeGrafter"/>
</dbReference>
<dbReference type="PANTHER" id="PTHR43085">
    <property type="entry name" value="HEXOKINASE FAMILY MEMBER"/>
    <property type="match status" value="1"/>
</dbReference>
<reference evidence="5 6" key="1">
    <citation type="submission" date="2020-03" db="EMBL/GenBank/DDBJ databases">
        <title>Hydrogenophaga sp. nov. isolated from cyanobacterial mat.</title>
        <authorList>
            <person name="Thorat V."/>
            <person name="Kirdat K."/>
            <person name="Tiwarekar B."/>
            <person name="Costa E.D."/>
            <person name="Yadav A."/>
        </authorList>
    </citation>
    <scope>NUCLEOTIDE SEQUENCE [LARGE SCALE GENOMIC DNA]</scope>
    <source>
        <strain evidence="5 6">BA0156</strain>
    </source>
</reference>
<dbReference type="InterPro" id="IPR002139">
    <property type="entry name" value="Ribo/fructo_kinase"/>
</dbReference>
<dbReference type="PANTHER" id="PTHR43085:SF15">
    <property type="entry name" value="2-DEHYDRO-3-DEOXYGLUCONOKINASE"/>
    <property type="match status" value="1"/>
</dbReference>
<dbReference type="PRINTS" id="PR00990">
    <property type="entry name" value="RIBOKINASE"/>
</dbReference>
<gene>
    <name evidence="5" type="ORF">G9Q37_01300</name>
</gene>
<dbReference type="AlphaFoldDB" id="A0A6G8ICF5"/>
<dbReference type="Proteomes" id="UP000503162">
    <property type="component" value="Chromosome"/>
</dbReference>
<feature type="domain" description="Carbohydrate kinase PfkB" evidence="4">
    <location>
        <begin position="14"/>
        <end position="306"/>
    </location>
</feature>
<evidence type="ECO:0000256" key="3">
    <source>
        <dbReference type="ARBA" id="ARBA00022777"/>
    </source>
</evidence>
<dbReference type="Pfam" id="PF00294">
    <property type="entry name" value="PfkB"/>
    <property type="match status" value="1"/>
</dbReference>
<keyword evidence="3 5" id="KW-0418">Kinase</keyword>
<keyword evidence="2" id="KW-0808">Transferase</keyword>
<evidence type="ECO:0000259" key="4">
    <source>
        <dbReference type="Pfam" id="PF00294"/>
    </source>
</evidence>
<dbReference type="Gene3D" id="3.40.1190.20">
    <property type="match status" value="1"/>
</dbReference>
<dbReference type="InterPro" id="IPR011611">
    <property type="entry name" value="PfkB_dom"/>
</dbReference>
<protein>
    <submittedName>
        <fullName evidence="5">Sugar kinase</fullName>
    </submittedName>
</protein>
<evidence type="ECO:0000256" key="2">
    <source>
        <dbReference type="ARBA" id="ARBA00022679"/>
    </source>
</evidence>
<name>A0A6G8ICF5_9BURK</name>
<dbReference type="GO" id="GO:0005829">
    <property type="term" value="C:cytosol"/>
    <property type="evidence" value="ECO:0007669"/>
    <property type="project" value="TreeGrafter"/>
</dbReference>
<dbReference type="GO" id="GO:0006974">
    <property type="term" value="P:DNA damage response"/>
    <property type="evidence" value="ECO:0007669"/>
    <property type="project" value="TreeGrafter"/>
</dbReference>
<proteinExistence type="inferred from homology"/>
<dbReference type="CDD" id="cd01166">
    <property type="entry name" value="KdgK"/>
    <property type="match status" value="1"/>
</dbReference>
<dbReference type="RefSeq" id="WP_166223408.1">
    <property type="nucleotide sequence ID" value="NZ_CP049989.1"/>
</dbReference>
<dbReference type="GO" id="GO:0008673">
    <property type="term" value="F:2-dehydro-3-deoxygluconokinase activity"/>
    <property type="evidence" value="ECO:0007669"/>
    <property type="project" value="TreeGrafter"/>
</dbReference>
<evidence type="ECO:0000256" key="1">
    <source>
        <dbReference type="ARBA" id="ARBA00010688"/>
    </source>
</evidence>
<evidence type="ECO:0000313" key="5">
    <source>
        <dbReference type="EMBL" id="QIM50857.1"/>
    </source>
</evidence>
<keyword evidence="6" id="KW-1185">Reference proteome</keyword>
<dbReference type="EMBL" id="CP049989">
    <property type="protein sequence ID" value="QIM50857.1"/>
    <property type="molecule type" value="Genomic_DNA"/>
</dbReference>